<dbReference type="InterPro" id="IPR004840">
    <property type="entry name" value="Amino_acid_permease_CS"/>
</dbReference>
<feature type="transmembrane region" description="Helical" evidence="7">
    <location>
        <begin position="470"/>
        <end position="493"/>
    </location>
</feature>
<evidence type="ECO:0000313" key="10">
    <source>
        <dbReference type="Proteomes" id="UP001212411"/>
    </source>
</evidence>
<evidence type="ECO:0000256" key="3">
    <source>
        <dbReference type="ARBA" id="ARBA00022692"/>
    </source>
</evidence>
<feature type="transmembrane region" description="Helical" evidence="7">
    <location>
        <begin position="499"/>
        <end position="518"/>
    </location>
</feature>
<evidence type="ECO:0000256" key="2">
    <source>
        <dbReference type="ARBA" id="ARBA00022448"/>
    </source>
</evidence>
<dbReference type="AlphaFoldDB" id="A0AAE9WF83"/>
<keyword evidence="2" id="KW-0813">Transport</keyword>
<evidence type="ECO:0000256" key="6">
    <source>
        <dbReference type="ARBA" id="ARBA00023136"/>
    </source>
</evidence>
<dbReference type="Proteomes" id="UP001212411">
    <property type="component" value="Chromosome 3"/>
</dbReference>
<dbReference type="InterPro" id="IPR004841">
    <property type="entry name" value="AA-permease/SLC12A_dom"/>
</dbReference>
<dbReference type="FunFam" id="1.20.1740.10:FF:000006">
    <property type="entry name" value="General amino acid permease"/>
    <property type="match status" value="1"/>
</dbReference>
<dbReference type="PANTHER" id="PTHR43341">
    <property type="entry name" value="AMINO ACID PERMEASE"/>
    <property type="match status" value="1"/>
</dbReference>
<dbReference type="Gene3D" id="1.20.1740.10">
    <property type="entry name" value="Amino acid/polyamine transporter I"/>
    <property type="match status" value="1"/>
</dbReference>
<feature type="transmembrane region" description="Helical" evidence="7">
    <location>
        <begin position="65"/>
        <end position="84"/>
    </location>
</feature>
<evidence type="ECO:0000256" key="1">
    <source>
        <dbReference type="ARBA" id="ARBA00004141"/>
    </source>
</evidence>
<feature type="transmembrane region" description="Helical" evidence="7">
    <location>
        <begin position="295"/>
        <end position="314"/>
    </location>
</feature>
<gene>
    <name evidence="9" type="primary">put4</name>
    <name evidence="9" type="ORF">SOMG_05077</name>
</gene>
<feature type="transmembrane region" description="Helical" evidence="7">
    <location>
        <begin position="426"/>
        <end position="449"/>
    </location>
</feature>
<feature type="transmembrane region" description="Helical" evidence="7">
    <location>
        <begin position="396"/>
        <end position="414"/>
    </location>
</feature>
<comment type="subcellular location">
    <subcellularLocation>
        <location evidence="1">Membrane</location>
        <topology evidence="1">Multi-pass membrane protein</topology>
    </subcellularLocation>
</comment>
<dbReference type="InterPro" id="IPR050524">
    <property type="entry name" value="APC_YAT"/>
</dbReference>
<feature type="domain" description="Amino acid permease/ SLC12A" evidence="8">
    <location>
        <begin position="62"/>
        <end position="528"/>
    </location>
</feature>
<dbReference type="GO" id="GO:0015171">
    <property type="term" value="F:amino acid transmembrane transporter activity"/>
    <property type="evidence" value="ECO:0007669"/>
    <property type="project" value="TreeGrafter"/>
</dbReference>
<accession>A0AAE9WF83</accession>
<evidence type="ECO:0000259" key="8">
    <source>
        <dbReference type="Pfam" id="PF00324"/>
    </source>
</evidence>
<sequence length="568" mass="63161">MFSRKSGFSSFYIPPLSLFKMTEKDSEKGSVKPDYEEPIRAEVLPVSNIKFGETKRALKSRHVQLIALGGCIGTGLFVGSGQSLAQSGPASLFLAYIVMSFVIWCVMNVLGEMNTYLPIAGASPPLYIDRFVDKSLAFATGWNYWYAYVFLMASEVTAAAIIIEYWTESVPAAAWIAIVLFLLTLLNSFLVKWYGETEFWLAIVKVVTIVGLIVLSIAIFFGGTPKHDRLGFRYWKHGLAFREYLVTGGPGRLCGFWMAVVKSGFSFVLSPELITIASGETEAPRRNIPKATSRFIYRLAFFYILGTLAIGVIVSSKDPQMLSAVSKGSSNAGASPFVIGIQNAGIPILNHIINAVILTSSISSGNSFLFAGSRSLYSLAVEGQAPKIFKRCNRWGVPYVAVLFTILIACLSFLNASSSSAMVFTWFTNLSTISGFIAWICILITYLRFRKAMIKENMLNLMPFRAPFQPYAAYITLFVVSLITITNGFTVFVGHDFTASGFIAAYITLPIFLALYLGHKLFTKNWKWFKRVDELDITSGLAEAEEVESRYILPKPKNFLDKIWMWIF</sequence>
<evidence type="ECO:0000313" key="9">
    <source>
        <dbReference type="EMBL" id="WBW74785.1"/>
    </source>
</evidence>
<dbReference type="PROSITE" id="PS00218">
    <property type="entry name" value="AMINO_ACID_PERMEASE_1"/>
    <property type="match status" value="1"/>
</dbReference>
<dbReference type="Pfam" id="PF00324">
    <property type="entry name" value="AA_permease"/>
    <property type="match status" value="1"/>
</dbReference>
<dbReference type="EMBL" id="CP115613">
    <property type="protein sequence ID" value="WBW74785.1"/>
    <property type="molecule type" value="Genomic_DNA"/>
</dbReference>
<dbReference type="PIRSF" id="PIRSF006060">
    <property type="entry name" value="AA_transporter"/>
    <property type="match status" value="1"/>
</dbReference>
<evidence type="ECO:0000256" key="7">
    <source>
        <dbReference type="SAM" id="Phobius"/>
    </source>
</evidence>
<keyword evidence="3 7" id="KW-0812">Transmembrane</keyword>
<feature type="transmembrane region" description="Helical" evidence="7">
    <location>
        <begin position="172"/>
        <end position="190"/>
    </location>
</feature>
<proteinExistence type="predicted"/>
<organism evidence="9 10">
    <name type="scientific">Schizosaccharomyces osmophilus</name>
    <dbReference type="NCBI Taxonomy" id="2545709"/>
    <lineage>
        <taxon>Eukaryota</taxon>
        <taxon>Fungi</taxon>
        <taxon>Dikarya</taxon>
        <taxon>Ascomycota</taxon>
        <taxon>Taphrinomycotina</taxon>
        <taxon>Schizosaccharomycetes</taxon>
        <taxon>Schizosaccharomycetales</taxon>
        <taxon>Schizosaccharomycetaceae</taxon>
        <taxon>Schizosaccharomyces</taxon>
    </lineage>
</organism>
<reference evidence="9 10" key="1">
    <citation type="journal article" date="2023" name="G3 (Bethesda)">
        <title>A high-quality reference genome for the fission yeast Schizosaccharomyces osmophilus.</title>
        <authorList>
            <person name="Jia G.S."/>
            <person name="Zhang W.C."/>
            <person name="Liang Y."/>
            <person name="Liu X.H."/>
            <person name="Rhind N."/>
            <person name="Pidoux A."/>
            <person name="Brysch-Herzberg M."/>
            <person name="Du L.L."/>
        </authorList>
    </citation>
    <scope>NUCLEOTIDE SEQUENCE [LARGE SCALE GENOMIC DNA]</scope>
    <source>
        <strain evidence="9 10">CBS 15793</strain>
    </source>
</reference>
<keyword evidence="4" id="KW-0029">Amino-acid transport</keyword>
<keyword evidence="6 7" id="KW-0472">Membrane</keyword>
<dbReference type="PANTHER" id="PTHR43341:SF36">
    <property type="entry name" value="PROLINE-SPECIFIC PERMEASE"/>
    <property type="match status" value="1"/>
</dbReference>
<name>A0AAE9WF83_9SCHI</name>
<dbReference type="RefSeq" id="XP_056039028.1">
    <property type="nucleotide sequence ID" value="XM_056183852.1"/>
</dbReference>
<dbReference type="GeneID" id="80878541"/>
<keyword evidence="5 7" id="KW-1133">Transmembrane helix</keyword>
<feature type="transmembrane region" description="Helical" evidence="7">
    <location>
        <begin position="202"/>
        <end position="223"/>
    </location>
</feature>
<dbReference type="GO" id="GO:0016020">
    <property type="term" value="C:membrane"/>
    <property type="evidence" value="ECO:0007669"/>
    <property type="project" value="UniProtKB-SubCell"/>
</dbReference>
<dbReference type="KEGG" id="som:SOMG_05077"/>
<keyword evidence="10" id="KW-1185">Reference proteome</keyword>
<evidence type="ECO:0000256" key="4">
    <source>
        <dbReference type="ARBA" id="ARBA00022970"/>
    </source>
</evidence>
<feature type="transmembrane region" description="Helical" evidence="7">
    <location>
        <begin position="90"/>
        <end position="110"/>
    </location>
</feature>
<feature type="transmembrane region" description="Helical" evidence="7">
    <location>
        <begin position="144"/>
        <end position="166"/>
    </location>
</feature>
<protein>
    <submittedName>
        <fullName evidence="9">Plasma membrane proline transmembrane transporter Put4</fullName>
    </submittedName>
</protein>
<evidence type="ECO:0000256" key="5">
    <source>
        <dbReference type="ARBA" id="ARBA00022989"/>
    </source>
</evidence>